<evidence type="ECO:0000256" key="1">
    <source>
        <dbReference type="ARBA" id="ARBA00006594"/>
    </source>
</evidence>
<reference evidence="7 8" key="1">
    <citation type="submission" date="2021-10" db="EMBL/GenBank/DDBJ databases">
        <title>The diversity and Nitrogen Metabolism of Culturable Nitrate-Utilizing Bacteria Within the Oxygen Minimum Zone of the Changjiang (Yangtze River)Estuary.</title>
        <authorList>
            <person name="Zhang D."/>
            <person name="Zheng J."/>
            <person name="Liu S."/>
            <person name="He W."/>
        </authorList>
    </citation>
    <scope>NUCLEOTIDE SEQUENCE [LARGE SCALE GENOMIC DNA]</scope>
    <source>
        <strain evidence="7 8">FXH275-2</strain>
    </source>
</reference>
<comment type="caution">
    <text evidence="7">The sequence shown here is derived from an EMBL/GenBank/DDBJ whole genome shotgun (WGS) entry which is preliminary data.</text>
</comment>
<dbReference type="InterPro" id="IPR002941">
    <property type="entry name" value="DNA_methylase_N4/N6"/>
</dbReference>
<evidence type="ECO:0000259" key="6">
    <source>
        <dbReference type="Pfam" id="PF01555"/>
    </source>
</evidence>
<dbReference type="PROSITE" id="PS00092">
    <property type="entry name" value="N6_MTASE"/>
    <property type="match status" value="1"/>
</dbReference>
<evidence type="ECO:0000256" key="4">
    <source>
        <dbReference type="ARBA" id="ARBA00047942"/>
    </source>
</evidence>
<dbReference type="InterPro" id="IPR001091">
    <property type="entry name" value="RM_Methyltransferase"/>
</dbReference>
<sequence length="256" mass="28120">MTVLIGDCRAIMPDHAPFDMILADPPYGDTALGWDRRVEGWLALAQQSLRQSGSLWLFGSLRSFLTIAAELRAAGFRYAQEVVWEKQNGSAFHANRFKRVHELIVQFYHSDARWDGIYNDVQTTPDAAARTVRRKMRPPHTGQIERGYYVSEDGGPRLMRSVIFARNCHGRAIHPTEKPLGLIEILIRTSCPPGGLIGDWFAGSGVAGEAARATGRRYIGCEIDAQMAARANARIAAALPLGSPLPKSIPPSGDTP</sequence>
<proteinExistence type="inferred from homology"/>
<comment type="catalytic activity">
    <reaction evidence="4">
        <text>a 2'-deoxyadenosine in DNA + S-adenosyl-L-methionine = an N(6)-methyl-2'-deoxyadenosine in DNA + S-adenosyl-L-homocysteine + H(+)</text>
        <dbReference type="Rhea" id="RHEA:15197"/>
        <dbReference type="Rhea" id="RHEA-COMP:12418"/>
        <dbReference type="Rhea" id="RHEA-COMP:12419"/>
        <dbReference type="ChEBI" id="CHEBI:15378"/>
        <dbReference type="ChEBI" id="CHEBI:57856"/>
        <dbReference type="ChEBI" id="CHEBI:59789"/>
        <dbReference type="ChEBI" id="CHEBI:90615"/>
        <dbReference type="ChEBI" id="CHEBI:90616"/>
        <dbReference type="EC" id="2.1.1.72"/>
    </reaction>
</comment>
<dbReference type="InterPro" id="IPR002052">
    <property type="entry name" value="DNA_methylase_N6_adenine_CS"/>
</dbReference>
<feature type="domain" description="DNA methylase N-4/N-6" evidence="6">
    <location>
        <begin position="19"/>
        <end position="229"/>
    </location>
</feature>
<evidence type="ECO:0000256" key="5">
    <source>
        <dbReference type="RuleBase" id="RU362026"/>
    </source>
</evidence>
<dbReference type="EMBL" id="JAJGNP010000004">
    <property type="protein sequence ID" value="MCC4232627.1"/>
    <property type="molecule type" value="Genomic_DNA"/>
</dbReference>
<keyword evidence="2" id="KW-0489">Methyltransferase</keyword>
<evidence type="ECO:0000313" key="8">
    <source>
        <dbReference type="Proteomes" id="UP001198830"/>
    </source>
</evidence>
<dbReference type="PRINTS" id="PR00508">
    <property type="entry name" value="S21N4MTFRASE"/>
</dbReference>
<name>A0ABS8H266_9SPHN</name>
<evidence type="ECO:0000256" key="3">
    <source>
        <dbReference type="ARBA" id="ARBA00022679"/>
    </source>
</evidence>
<dbReference type="SUPFAM" id="SSF53335">
    <property type="entry name" value="S-adenosyl-L-methionine-dependent methyltransferases"/>
    <property type="match status" value="1"/>
</dbReference>
<dbReference type="RefSeq" id="WP_021228137.1">
    <property type="nucleotide sequence ID" value="NZ_JAJGNP010000004.1"/>
</dbReference>
<dbReference type="EC" id="2.1.1.-" evidence="5"/>
<organism evidence="7 8">
    <name type="scientific">Sphingobium soli</name>
    <dbReference type="NCBI Taxonomy" id="1591116"/>
    <lineage>
        <taxon>Bacteria</taxon>
        <taxon>Pseudomonadati</taxon>
        <taxon>Pseudomonadota</taxon>
        <taxon>Alphaproteobacteria</taxon>
        <taxon>Sphingomonadales</taxon>
        <taxon>Sphingomonadaceae</taxon>
        <taxon>Sphingobium</taxon>
    </lineage>
</organism>
<dbReference type="Gene3D" id="3.40.50.150">
    <property type="entry name" value="Vaccinia Virus protein VP39"/>
    <property type="match status" value="1"/>
</dbReference>
<accession>A0ABS8H266</accession>
<evidence type="ECO:0000313" key="7">
    <source>
        <dbReference type="EMBL" id="MCC4232627.1"/>
    </source>
</evidence>
<dbReference type="Proteomes" id="UP001198830">
    <property type="component" value="Unassembled WGS sequence"/>
</dbReference>
<keyword evidence="3" id="KW-0808">Transferase</keyword>
<gene>
    <name evidence="7" type="ORF">LL253_07980</name>
</gene>
<comment type="similarity">
    <text evidence="1 5">Belongs to the N(4)/N(6)-methyltransferase family.</text>
</comment>
<protein>
    <recommendedName>
        <fullName evidence="5">Methyltransferase</fullName>
        <ecNumber evidence="5">2.1.1.-</ecNumber>
    </recommendedName>
</protein>
<dbReference type="InterPro" id="IPR029063">
    <property type="entry name" value="SAM-dependent_MTases_sf"/>
</dbReference>
<dbReference type="Pfam" id="PF01555">
    <property type="entry name" value="N6_N4_Mtase"/>
    <property type="match status" value="1"/>
</dbReference>
<keyword evidence="8" id="KW-1185">Reference proteome</keyword>
<evidence type="ECO:0000256" key="2">
    <source>
        <dbReference type="ARBA" id="ARBA00022603"/>
    </source>
</evidence>